<feature type="transmembrane region" description="Helical" evidence="2">
    <location>
        <begin position="70"/>
        <end position="91"/>
    </location>
</feature>
<keyword evidence="2" id="KW-0812">Transmembrane</keyword>
<accession>A0A2T0UNV5</accession>
<protein>
    <submittedName>
        <fullName evidence="3">Uncharacterized protein</fullName>
    </submittedName>
</protein>
<dbReference type="RefSeq" id="WP_106363523.1">
    <property type="nucleotide sequence ID" value="NZ_PVTJ01000003.1"/>
</dbReference>
<dbReference type="Proteomes" id="UP000238176">
    <property type="component" value="Unassembled WGS sequence"/>
</dbReference>
<feature type="transmembrane region" description="Helical" evidence="2">
    <location>
        <begin position="7"/>
        <end position="24"/>
    </location>
</feature>
<proteinExistence type="predicted"/>
<feature type="compositionally biased region" description="Low complexity" evidence="1">
    <location>
        <begin position="128"/>
        <end position="152"/>
    </location>
</feature>
<organism evidence="3 4">
    <name type="scientific">Glycomyces artemisiae</name>
    <dbReference type="NCBI Taxonomy" id="1076443"/>
    <lineage>
        <taxon>Bacteria</taxon>
        <taxon>Bacillati</taxon>
        <taxon>Actinomycetota</taxon>
        <taxon>Actinomycetes</taxon>
        <taxon>Glycomycetales</taxon>
        <taxon>Glycomycetaceae</taxon>
        <taxon>Glycomyces</taxon>
    </lineage>
</organism>
<feature type="compositionally biased region" description="Low complexity" evidence="1">
    <location>
        <begin position="103"/>
        <end position="120"/>
    </location>
</feature>
<dbReference type="AlphaFoldDB" id="A0A2T0UNV5"/>
<evidence type="ECO:0000313" key="4">
    <source>
        <dbReference type="Proteomes" id="UP000238176"/>
    </source>
</evidence>
<dbReference type="OrthoDB" id="3638588at2"/>
<dbReference type="EMBL" id="PVTJ01000003">
    <property type="protein sequence ID" value="PRY59600.1"/>
    <property type="molecule type" value="Genomic_DNA"/>
</dbReference>
<comment type="caution">
    <text evidence="3">The sequence shown here is derived from an EMBL/GenBank/DDBJ whole genome shotgun (WGS) entry which is preliminary data.</text>
</comment>
<gene>
    <name evidence="3" type="ORF">B0I28_10374</name>
</gene>
<reference evidence="3 4" key="1">
    <citation type="submission" date="2018-03" db="EMBL/GenBank/DDBJ databases">
        <title>Genomic Encyclopedia of Type Strains, Phase III (KMG-III): the genomes of soil and plant-associated and newly described type strains.</title>
        <authorList>
            <person name="Whitman W."/>
        </authorList>
    </citation>
    <scope>NUCLEOTIDE SEQUENCE [LARGE SCALE GENOMIC DNA]</scope>
    <source>
        <strain evidence="3 4">CGMCC 4.7067</strain>
    </source>
</reference>
<evidence type="ECO:0000256" key="2">
    <source>
        <dbReference type="SAM" id="Phobius"/>
    </source>
</evidence>
<evidence type="ECO:0000256" key="1">
    <source>
        <dbReference type="SAM" id="MobiDB-lite"/>
    </source>
</evidence>
<name>A0A2T0UNV5_9ACTN</name>
<evidence type="ECO:0000313" key="3">
    <source>
        <dbReference type="EMBL" id="PRY59600.1"/>
    </source>
</evidence>
<sequence length="162" mass="17707">MSGRTKFYGIIALIMAPFMFYGGITMTTSDEVDCGGQTMAEGDICTTYDDGSSTDRTIEEQRSDNKGTGVILLIVGVGMAAFGVFTVVQIARGRQNPAVAMHQPQPGQYPQQAAYPHQPGQYPPPGAYPQQQYPQPGQQPQQYPQQPGQWQQQPPPGYPPQR</sequence>
<feature type="region of interest" description="Disordered" evidence="1">
    <location>
        <begin position="98"/>
        <end position="162"/>
    </location>
</feature>
<keyword evidence="4" id="KW-1185">Reference proteome</keyword>
<keyword evidence="2" id="KW-1133">Transmembrane helix</keyword>
<feature type="compositionally biased region" description="Pro residues" evidence="1">
    <location>
        <begin position="153"/>
        <end position="162"/>
    </location>
</feature>
<keyword evidence="2" id="KW-0472">Membrane</keyword>